<comment type="caution">
    <text evidence="2">The sequence shown here is derived from an EMBL/GenBank/DDBJ whole genome shotgun (WGS) entry which is preliminary data.</text>
</comment>
<protein>
    <recommendedName>
        <fullName evidence="1">Transposase DDE domain-containing protein</fullName>
    </recommendedName>
</protein>
<sequence>MSAQKLRDFCLVFKRQIFGKIHRNKFYGLKVYLVCNEKGELLSFYLTKGNVDDSNIRPIKNMTEPLFGKLFTNKGYLSKTLWKMLFKYEIQLFTKLRKNIKNYIMKMEDKILLRKKSIIDTINNELKTIVK</sequence>
<dbReference type="Pfam" id="PF13612">
    <property type="entry name" value="DDE_Tnp_1_3"/>
    <property type="match status" value="1"/>
</dbReference>
<dbReference type="InterPro" id="IPR025668">
    <property type="entry name" value="Tnp_DDE_dom"/>
</dbReference>
<evidence type="ECO:0000313" key="3">
    <source>
        <dbReference type="Proteomes" id="UP000306038"/>
    </source>
</evidence>
<evidence type="ECO:0000313" key="2">
    <source>
        <dbReference type="EMBL" id="THV57580.1"/>
    </source>
</evidence>
<organism evidence="2 3">
    <name type="scientific">Chryseobacterium candidae</name>
    <dbReference type="NCBI Taxonomy" id="1978493"/>
    <lineage>
        <taxon>Bacteria</taxon>
        <taxon>Pseudomonadati</taxon>
        <taxon>Bacteroidota</taxon>
        <taxon>Flavobacteriia</taxon>
        <taxon>Flavobacteriales</taxon>
        <taxon>Weeksellaceae</taxon>
        <taxon>Chryseobacterium group</taxon>
        <taxon>Chryseobacterium</taxon>
    </lineage>
</organism>
<gene>
    <name evidence="2" type="ORF">EK417_15385</name>
</gene>
<dbReference type="Proteomes" id="UP000306038">
    <property type="component" value="Unassembled WGS sequence"/>
</dbReference>
<keyword evidence="3" id="KW-1185">Reference proteome</keyword>
<feature type="domain" description="Transposase DDE" evidence="1">
    <location>
        <begin position="19"/>
        <end position="130"/>
    </location>
</feature>
<name>A0ABY2R4G4_9FLAO</name>
<reference evidence="2 3" key="1">
    <citation type="submission" date="2019-01" db="EMBL/GenBank/DDBJ databases">
        <authorList>
            <person name="B I."/>
            <person name="Ch S."/>
            <person name="Ch V.R."/>
        </authorList>
    </citation>
    <scope>NUCLEOTIDE SEQUENCE [LARGE SCALE GENOMIC DNA]</scope>
    <source>
        <strain evidence="2 3">JC507</strain>
    </source>
</reference>
<dbReference type="EMBL" id="SDLV01000031">
    <property type="protein sequence ID" value="THV57580.1"/>
    <property type="molecule type" value="Genomic_DNA"/>
</dbReference>
<proteinExistence type="predicted"/>
<accession>A0ABY2R4G4</accession>
<evidence type="ECO:0000259" key="1">
    <source>
        <dbReference type="Pfam" id="PF13612"/>
    </source>
</evidence>